<dbReference type="Proteomes" id="UP000518266">
    <property type="component" value="Unassembled WGS sequence"/>
</dbReference>
<feature type="region of interest" description="Disordered" evidence="6">
    <location>
        <begin position="394"/>
        <end position="425"/>
    </location>
</feature>
<dbReference type="InterPro" id="IPR028457">
    <property type="entry name" value="ABI"/>
</dbReference>
<dbReference type="GO" id="GO:0030027">
    <property type="term" value="C:lamellipodium"/>
    <property type="evidence" value="ECO:0007669"/>
    <property type="project" value="TreeGrafter"/>
</dbReference>
<keyword evidence="9" id="KW-1185">Reference proteome</keyword>
<sequence length="535" mass="58693">MAELQMLLEEEIPAGRRALLDSFTNLEKVAEYCETNYVQAADKERALEETKSYTTQSLASVAYLINTLANNVLQMLDIQASQLRRMESSINHISQIGILTTNKNTTRSHKIVAPSNPERPVRFIRKPIDFNVLDDIGHGVKVNGQQNMKLGGSLSRSNPPTQKPQPPRAGILGKSSPYRTLEPVRPPRNNPVAGQIPSPPRTASLHHRPEHTVSPTAGPPAPPTAPKSSPSPSPLLPPFLLFSTATLTHPGAPLLPQYPPTLLLSSPKHPIKRSLLQHSHPPPLLPPSPPSSSSPPPDEGLSASLGVTTILKPLGSKDPLEKKNVSYIGVKTVCTTLTSLSPPGNTAPQFFSMNRPTPRQQNAQLAASPPPSLLQFSPQLPLMGFVARVQETISDVPPPPHRLGSLSEEPLLSPQPMEEHGEEEEDGVVEYSDPYAEEDPPWAPRTYDEKGGLHHLRDQEERGRLVRGRDERHDRPVPRELRGVHHALRRLKPASCFLLPASCFLLPVRLPSREGVQPLGPKGKRYSAFITNHKQ</sequence>
<evidence type="ECO:0000256" key="6">
    <source>
        <dbReference type="SAM" id="MobiDB-lite"/>
    </source>
</evidence>
<keyword evidence="4" id="KW-0597">Phosphoprotein</keyword>
<gene>
    <name evidence="8" type="ORF">F7725_002611</name>
</gene>
<evidence type="ECO:0000313" key="8">
    <source>
        <dbReference type="EMBL" id="KAF3843762.1"/>
    </source>
</evidence>
<dbReference type="GO" id="GO:0031209">
    <property type="term" value="C:SCAR complex"/>
    <property type="evidence" value="ECO:0007669"/>
    <property type="project" value="TreeGrafter"/>
</dbReference>
<dbReference type="EMBL" id="JAAKFY010000018">
    <property type="protein sequence ID" value="KAF3843762.1"/>
    <property type="molecule type" value="Genomic_DNA"/>
</dbReference>
<evidence type="ECO:0000256" key="1">
    <source>
        <dbReference type="ARBA" id="ARBA00004496"/>
    </source>
</evidence>
<comment type="caution">
    <text evidence="8">The sequence shown here is derived from an EMBL/GenBank/DDBJ whole genome shotgun (WGS) entry which is preliminary data.</text>
</comment>
<evidence type="ECO:0000256" key="5">
    <source>
        <dbReference type="ARBA" id="ARBA00023054"/>
    </source>
</evidence>
<feature type="compositionally biased region" description="Pro residues" evidence="6">
    <location>
        <begin position="217"/>
        <end position="233"/>
    </location>
</feature>
<feature type="region of interest" description="Disordered" evidence="6">
    <location>
        <begin position="143"/>
        <end position="233"/>
    </location>
</feature>
<evidence type="ECO:0000313" key="9">
    <source>
        <dbReference type="Proteomes" id="UP000518266"/>
    </source>
</evidence>
<accession>A0A7J5Y2V2</accession>
<feature type="compositionally biased region" description="Pro residues" evidence="6">
    <location>
        <begin position="280"/>
        <end position="298"/>
    </location>
</feature>
<feature type="compositionally biased region" description="Low complexity" evidence="6">
    <location>
        <begin position="405"/>
        <end position="416"/>
    </location>
</feature>
<reference evidence="8 9" key="1">
    <citation type="submission" date="2020-03" db="EMBL/GenBank/DDBJ databases">
        <title>Dissostichus mawsoni Genome sequencing and assembly.</title>
        <authorList>
            <person name="Park H."/>
        </authorList>
    </citation>
    <scope>NUCLEOTIDE SEQUENCE [LARGE SCALE GENOMIC DNA]</scope>
    <source>
        <strain evidence="8">DM0001</strain>
        <tissue evidence="8">Muscle</tissue>
    </source>
</reference>
<dbReference type="PANTHER" id="PTHR10460:SF26">
    <property type="entry name" value="ABL INTERACTOR 2"/>
    <property type="match status" value="1"/>
</dbReference>
<organism evidence="8 9">
    <name type="scientific">Dissostichus mawsoni</name>
    <name type="common">Antarctic cod</name>
    <dbReference type="NCBI Taxonomy" id="36200"/>
    <lineage>
        <taxon>Eukaryota</taxon>
        <taxon>Metazoa</taxon>
        <taxon>Chordata</taxon>
        <taxon>Craniata</taxon>
        <taxon>Vertebrata</taxon>
        <taxon>Euteleostomi</taxon>
        <taxon>Actinopterygii</taxon>
        <taxon>Neopterygii</taxon>
        <taxon>Teleostei</taxon>
        <taxon>Neoteleostei</taxon>
        <taxon>Acanthomorphata</taxon>
        <taxon>Eupercaria</taxon>
        <taxon>Perciformes</taxon>
        <taxon>Notothenioidei</taxon>
        <taxon>Nototheniidae</taxon>
        <taxon>Dissostichus</taxon>
    </lineage>
</organism>
<dbReference type="GO" id="GO:0001764">
    <property type="term" value="P:neuron migration"/>
    <property type="evidence" value="ECO:0007669"/>
    <property type="project" value="TreeGrafter"/>
</dbReference>
<name>A0A7J5Y2V2_DISMA</name>
<keyword evidence="5" id="KW-0175">Coiled coil</keyword>
<comment type="similarity">
    <text evidence="2">Belongs to the ABI family.</text>
</comment>
<feature type="compositionally biased region" description="Polar residues" evidence="6">
    <location>
        <begin position="143"/>
        <end position="160"/>
    </location>
</feature>
<evidence type="ECO:0000256" key="3">
    <source>
        <dbReference type="ARBA" id="ARBA00022490"/>
    </source>
</evidence>
<dbReference type="AlphaFoldDB" id="A0A7J5Y2V2"/>
<proteinExistence type="inferred from homology"/>
<feature type="region of interest" description="Disordered" evidence="6">
    <location>
        <begin position="273"/>
        <end position="303"/>
    </location>
</feature>
<evidence type="ECO:0000259" key="7">
    <source>
        <dbReference type="Pfam" id="PF07815"/>
    </source>
</evidence>
<feature type="domain" description="Abl-interactor homeo-domain homologous" evidence="7">
    <location>
        <begin position="95"/>
        <end position="146"/>
    </location>
</feature>
<dbReference type="OrthoDB" id="5971719at2759"/>
<dbReference type="Pfam" id="PF07815">
    <property type="entry name" value="Abi_HHR"/>
    <property type="match status" value="1"/>
</dbReference>
<evidence type="ECO:0000256" key="4">
    <source>
        <dbReference type="ARBA" id="ARBA00022553"/>
    </source>
</evidence>
<dbReference type="Gene3D" id="6.10.140.1620">
    <property type="match status" value="1"/>
</dbReference>
<dbReference type="GO" id="GO:0098858">
    <property type="term" value="C:actin-based cell projection"/>
    <property type="evidence" value="ECO:0007669"/>
    <property type="project" value="TreeGrafter"/>
</dbReference>
<protein>
    <recommendedName>
        <fullName evidence="7">Abl-interactor homeo-domain homologous domain-containing protein</fullName>
    </recommendedName>
</protein>
<dbReference type="GO" id="GO:0017124">
    <property type="term" value="F:SH3 domain binding"/>
    <property type="evidence" value="ECO:0007669"/>
    <property type="project" value="TreeGrafter"/>
</dbReference>
<comment type="subcellular location">
    <subcellularLocation>
        <location evidence="1">Cytoplasm</location>
    </subcellularLocation>
</comment>
<dbReference type="PANTHER" id="PTHR10460">
    <property type="entry name" value="ABL INTERACTOR FAMILY MEMBER"/>
    <property type="match status" value="1"/>
</dbReference>
<dbReference type="InterPro" id="IPR012849">
    <property type="entry name" value="Abl-interactor_HHR_dom"/>
</dbReference>
<evidence type="ECO:0000256" key="2">
    <source>
        <dbReference type="ARBA" id="ARBA00010020"/>
    </source>
</evidence>
<dbReference type="GO" id="GO:0035591">
    <property type="term" value="F:signaling adaptor activity"/>
    <property type="evidence" value="ECO:0007669"/>
    <property type="project" value="TreeGrafter"/>
</dbReference>
<keyword evidence="3" id="KW-0963">Cytoplasm</keyword>
<feature type="non-terminal residue" evidence="8">
    <location>
        <position position="535"/>
    </location>
</feature>